<dbReference type="GO" id="GO:0030906">
    <property type="term" value="C:retromer, cargo-selective complex"/>
    <property type="evidence" value="ECO:0007669"/>
    <property type="project" value="InterPro"/>
</dbReference>
<feature type="region of interest" description="Disordered" evidence="6">
    <location>
        <begin position="1018"/>
        <end position="1041"/>
    </location>
</feature>
<reference evidence="7 8" key="1">
    <citation type="journal article" date="2011" name="Proc. Natl. Acad. Sci. U.S.A.">
        <title>Evolutionary erosion of yeast sex chromosomes by mating-type switching accidents.</title>
        <authorList>
            <person name="Gordon J.L."/>
            <person name="Armisen D."/>
            <person name="Proux-Wera E."/>
            <person name="Oheigeartaigh S.S."/>
            <person name="Byrne K.P."/>
            <person name="Wolfe K.H."/>
        </authorList>
    </citation>
    <scope>NUCLEOTIDE SEQUENCE [LARGE SCALE GENOMIC DNA]</scope>
    <source>
        <strain evidence="8">ATCC 34711 / CBS 6284 / DSM 70876 / NBRC 10599 / NRRL Y-10934 / UCD 77-7</strain>
    </source>
</reference>
<dbReference type="RefSeq" id="XP_004177937.1">
    <property type="nucleotide sequence ID" value="XM_004177889.1"/>
</dbReference>
<evidence type="ECO:0000313" key="7">
    <source>
        <dbReference type="EMBL" id="CCH58418.1"/>
    </source>
</evidence>
<dbReference type="GO" id="GO:0006886">
    <property type="term" value="P:intracellular protein transport"/>
    <property type="evidence" value="ECO:0007669"/>
    <property type="project" value="TreeGrafter"/>
</dbReference>
<feature type="compositionally biased region" description="Polar residues" evidence="6">
    <location>
        <begin position="625"/>
        <end position="634"/>
    </location>
</feature>
<gene>
    <name evidence="7" type="primary">TBLA0A06270</name>
    <name evidence="7" type="ORF">TBLA_0A06270</name>
</gene>
<organism evidence="7 8">
    <name type="scientific">Henningerozyma blattae (strain ATCC 34711 / CBS 6284 / DSM 70876 / NBRC 10599 / NRRL Y-10934 / UCD 77-7)</name>
    <name type="common">Yeast</name>
    <name type="synonym">Tetrapisispora blattae</name>
    <dbReference type="NCBI Taxonomy" id="1071380"/>
    <lineage>
        <taxon>Eukaryota</taxon>
        <taxon>Fungi</taxon>
        <taxon>Dikarya</taxon>
        <taxon>Ascomycota</taxon>
        <taxon>Saccharomycotina</taxon>
        <taxon>Saccharomycetes</taxon>
        <taxon>Saccharomycetales</taxon>
        <taxon>Saccharomycetaceae</taxon>
        <taxon>Henningerozyma</taxon>
    </lineage>
</organism>
<evidence type="ECO:0000256" key="1">
    <source>
        <dbReference type="ARBA" id="ARBA00004170"/>
    </source>
</evidence>
<protein>
    <recommendedName>
        <fullName evidence="9">Vacuolar protein sorting-associated protein 35</fullName>
    </recommendedName>
</protein>
<dbReference type="GO" id="GO:0005770">
    <property type="term" value="C:late endosome"/>
    <property type="evidence" value="ECO:0007669"/>
    <property type="project" value="TreeGrafter"/>
</dbReference>
<dbReference type="Pfam" id="PF03635">
    <property type="entry name" value="Vps35"/>
    <property type="match status" value="2"/>
</dbReference>
<dbReference type="PIRSF" id="PIRSF009375">
    <property type="entry name" value="Retromer_Vps35"/>
    <property type="match status" value="1"/>
</dbReference>
<comment type="similarity">
    <text evidence="2">Belongs to the VPS35 family.</text>
</comment>
<feature type="region of interest" description="Disordered" evidence="6">
    <location>
        <begin position="569"/>
        <end position="634"/>
    </location>
</feature>
<keyword evidence="8" id="KW-1185">Reference proteome</keyword>
<dbReference type="InterPro" id="IPR005378">
    <property type="entry name" value="Vps35"/>
</dbReference>
<dbReference type="eggNOG" id="KOG1107">
    <property type="taxonomic scope" value="Eukaryota"/>
</dbReference>
<keyword evidence="5" id="KW-0472">Membrane</keyword>
<dbReference type="GeneID" id="14493696"/>
<feature type="compositionally biased region" description="Polar residues" evidence="6">
    <location>
        <begin position="574"/>
        <end position="617"/>
    </location>
</feature>
<dbReference type="Proteomes" id="UP000002866">
    <property type="component" value="Chromosome 1"/>
</dbReference>
<dbReference type="Gene3D" id="1.25.40.660">
    <property type="entry name" value="Vacuolar protein sorting-associated protein 35, helical subcomplex Vps35-C"/>
    <property type="match status" value="1"/>
</dbReference>
<dbReference type="STRING" id="1071380.I2GWB6"/>
<name>I2GWB6_HENB6</name>
<dbReference type="KEGG" id="tbl:TBLA_0A06270"/>
<evidence type="ECO:0000313" key="8">
    <source>
        <dbReference type="Proteomes" id="UP000002866"/>
    </source>
</evidence>
<evidence type="ECO:0000256" key="6">
    <source>
        <dbReference type="SAM" id="MobiDB-lite"/>
    </source>
</evidence>
<sequence length="1071" mass="124174">MANTEHFEYVQSIIKQETILMQRCLKRNEIIKSFKHATNFLLFLRNSVWSLEQYYKIQSLCIESLSPLSKYLLLKNKTMDLDLVEVYDYTQYIGNVIPRLYLMITVGICLLQCKDVPYYEILKDLTEMTRCEQHPIRGLFVRYYLYNGTKNQLIKSHYIIENCSFILSNFEEMNKLWVRLQHIGSFDEKRLRLKQRNQLKIMVSSQLVEIKAILIDQHIDNDDETNKEKLNKSLDIYKKTVLPRILNNIIQSHDPFSQEYLFEALFQIFPSNYHRSTLESLLSSTLNLLPSTPIGRIVSKLIVTLNLQGNGAKPQENECITKGLEKVSIEEKSKKSIAKDTNILSDSDGQEIFQIFWSYLHTINEKELNISLHQYITLLESIIQLVVTSLPNKLKNLSTLFKIFVMIFSGDILVKDDKNVIKNDVISLLAFENIKFSSLSEKSSLIINLLIYSDPYRTIITNSVDDGNPLYNRQLLNLLLSKIVLSNNFSIFDEQYKTENSNIDTSQKLGVILTIFTPLLKDLPKPEITLSKDKIVKKVEPVSSKLNHLPTNEQDQQSNKTIGEQLKEFDRTSRPSSQDDSINHRTNSHPPKQEVTHSSTLGKDSTLKSYSKNTNVTHLKDNGPHSKSNTHANNIASSQQLVQDRKILRDQMNILQFQKHIYFKMEEQENITKMFNTLIPIEDLLKNHDVDDIEKILKLILTFRNWYFKGGENIKFTYPILITNLWRIIRQCYILNFETINDKDEESSADPQFIKIINQTFKYTARFLNELAKISLSTNNPEIADLSFKLNLQTALLADQMKYSEISYDFLSQSFSIFEEALGSSKLEYQSLVYLTQTLHRTRSLYEESRYESLIIRCTLHASKLLKKQEQCRALYYCSHLWWPTKLNFFDEVQEYDIVNPENNLNKKRIMECLQRSLRLADSLMDNIQSCQLMLELLNQCLYYFETDALHETEVRTNYINGLIDLIKTNVRALEMERSLGENETSANNTTKGQTHDIVCGIDGTVIEISQQDLAAINTTPTTNPTSSQENNHVPKDVTEHSQVPIDGFKRICAYIAGKRAYDGRYAAIKV</sequence>
<dbReference type="HOGENOM" id="CLU_005836_0_0_1"/>
<dbReference type="InParanoid" id="I2GWB6"/>
<dbReference type="InterPro" id="IPR042491">
    <property type="entry name" value="Vps35_C"/>
</dbReference>
<evidence type="ECO:0000256" key="5">
    <source>
        <dbReference type="ARBA" id="ARBA00023136"/>
    </source>
</evidence>
<evidence type="ECO:0008006" key="9">
    <source>
        <dbReference type="Google" id="ProtNLM"/>
    </source>
</evidence>
<evidence type="ECO:0000256" key="2">
    <source>
        <dbReference type="ARBA" id="ARBA00006536"/>
    </source>
</evidence>
<feature type="compositionally biased region" description="Low complexity" evidence="6">
    <location>
        <begin position="1018"/>
        <end position="1028"/>
    </location>
</feature>
<dbReference type="PANTHER" id="PTHR11099:SF0">
    <property type="entry name" value="VACUOLAR PROTEIN SORTING-ASSOCIATED PROTEIN 35"/>
    <property type="match status" value="1"/>
</dbReference>
<evidence type="ECO:0000256" key="4">
    <source>
        <dbReference type="ARBA" id="ARBA00022927"/>
    </source>
</evidence>
<dbReference type="OrthoDB" id="10258141at2759"/>
<dbReference type="GO" id="GO:0042147">
    <property type="term" value="P:retrograde transport, endosome to Golgi"/>
    <property type="evidence" value="ECO:0007669"/>
    <property type="project" value="InterPro"/>
</dbReference>
<evidence type="ECO:0000256" key="3">
    <source>
        <dbReference type="ARBA" id="ARBA00022448"/>
    </source>
</evidence>
<dbReference type="PANTHER" id="PTHR11099">
    <property type="entry name" value="VACUOLAR SORTING PROTEIN 35"/>
    <property type="match status" value="1"/>
</dbReference>
<comment type="subcellular location">
    <subcellularLocation>
        <location evidence="1">Membrane</location>
        <topology evidence="1">Peripheral membrane protein</topology>
    </subcellularLocation>
</comment>
<keyword evidence="4" id="KW-0653">Protein transport</keyword>
<dbReference type="EMBL" id="HE806316">
    <property type="protein sequence ID" value="CCH58418.1"/>
    <property type="molecule type" value="Genomic_DNA"/>
</dbReference>
<dbReference type="GO" id="GO:0005829">
    <property type="term" value="C:cytosol"/>
    <property type="evidence" value="ECO:0007669"/>
    <property type="project" value="GOC"/>
</dbReference>
<accession>I2GWB6</accession>
<proteinExistence type="inferred from homology"/>
<dbReference type="AlphaFoldDB" id="I2GWB6"/>
<keyword evidence="3" id="KW-0813">Transport</keyword>